<feature type="transmembrane region" description="Helical" evidence="1">
    <location>
        <begin position="111"/>
        <end position="131"/>
    </location>
</feature>
<dbReference type="InterPro" id="IPR018817">
    <property type="entry name" value="7TM_GPCR_serpentine_rcpt_Srz"/>
</dbReference>
<name>A0A1I7TH45_9PELO</name>
<dbReference type="PANTHER" id="PTHR31720:SF3">
    <property type="entry name" value="SERPENTINE RECEPTOR, CLASS Z-RELATED"/>
    <property type="match status" value="1"/>
</dbReference>
<evidence type="ECO:0000313" key="3">
    <source>
        <dbReference type="WBParaSite" id="Csp11.Scaffold612.g5873.t1"/>
    </source>
</evidence>
<protein>
    <submittedName>
        <fullName evidence="3">Serpentine receptor class gamma</fullName>
    </submittedName>
</protein>
<proteinExistence type="predicted"/>
<dbReference type="WBParaSite" id="Csp11.Scaffold612.g5873.t1">
    <property type="protein sequence ID" value="Csp11.Scaffold612.g5873.t1"/>
    <property type="gene ID" value="Csp11.Scaffold612.g5873"/>
</dbReference>
<keyword evidence="2" id="KW-1185">Reference proteome</keyword>
<keyword evidence="1" id="KW-1133">Transmembrane helix</keyword>
<feature type="transmembrane region" description="Helical" evidence="1">
    <location>
        <begin position="33"/>
        <end position="51"/>
    </location>
</feature>
<keyword evidence="1" id="KW-0812">Transmembrane</keyword>
<organism evidence="2 3">
    <name type="scientific">Caenorhabditis tropicalis</name>
    <dbReference type="NCBI Taxonomy" id="1561998"/>
    <lineage>
        <taxon>Eukaryota</taxon>
        <taxon>Metazoa</taxon>
        <taxon>Ecdysozoa</taxon>
        <taxon>Nematoda</taxon>
        <taxon>Chromadorea</taxon>
        <taxon>Rhabditida</taxon>
        <taxon>Rhabditina</taxon>
        <taxon>Rhabditomorpha</taxon>
        <taxon>Rhabditoidea</taxon>
        <taxon>Rhabditidae</taxon>
        <taxon>Peloderinae</taxon>
        <taxon>Caenorhabditis</taxon>
    </lineage>
</organism>
<dbReference type="Pfam" id="PF10325">
    <property type="entry name" value="7TM_GPCR_Srz"/>
    <property type="match status" value="1"/>
</dbReference>
<reference evidence="3" key="1">
    <citation type="submission" date="2016-11" db="UniProtKB">
        <authorList>
            <consortium name="WormBaseParasite"/>
        </authorList>
    </citation>
    <scope>IDENTIFICATION</scope>
</reference>
<feature type="transmembrane region" description="Helical" evidence="1">
    <location>
        <begin position="63"/>
        <end position="91"/>
    </location>
</feature>
<dbReference type="AlphaFoldDB" id="A0A1I7TH45"/>
<keyword evidence="1" id="KW-0472">Membrane</keyword>
<evidence type="ECO:0000256" key="1">
    <source>
        <dbReference type="SAM" id="Phobius"/>
    </source>
</evidence>
<evidence type="ECO:0000313" key="2">
    <source>
        <dbReference type="Proteomes" id="UP000095282"/>
    </source>
</evidence>
<dbReference type="PANTHER" id="PTHR31720">
    <property type="entry name" value="SERPENTINE RECEPTOR, CLASS Z-RELATED"/>
    <property type="match status" value="1"/>
</dbReference>
<accession>A0A1I7TH45</accession>
<dbReference type="Proteomes" id="UP000095282">
    <property type="component" value="Unplaced"/>
</dbReference>
<sequence>MFIGNSRYPKILSLFLPKYRKILGLSENGFNGLIRFIYIVPPTVTVIWIICCFHPSARQYREFLLVIGTGIFSYSYIFSIFSSFFYIPILISIRKLSHLTSAQLNKPQRYVLWQLVVLGVEKVIALTILFFTTDTRFEIICAKGSVFNVYCFPLIIELTYLGCNKRNLDTFLGSFDNKWMRKIVSLLCRSTLKVAPQQNIYSINS</sequence>